<proteinExistence type="predicted"/>
<feature type="region of interest" description="Disordered" evidence="1">
    <location>
        <begin position="18"/>
        <end position="67"/>
    </location>
</feature>
<name>A0AA49FLH4_9PROT</name>
<feature type="signal peptide" evidence="2">
    <location>
        <begin position="1"/>
        <end position="23"/>
    </location>
</feature>
<accession>A0AA49FLH4</accession>
<dbReference type="KEGG" id="npv:OHM77_02515"/>
<sequence length="98" mass="10905">MKTMLHIAIAAAWLAAGTAAAQADGAERPMPAEPGVGRPAHGHAPRSLRQDLMQTASPPADMPAPHMRMTPEELRQLRHDIHEANREFMRRERRGRGW</sequence>
<organism evidence="3">
    <name type="scientific">Candidatus Nitricoxidivorans perseverans</name>
    <dbReference type="NCBI Taxonomy" id="2975601"/>
    <lineage>
        <taxon>Bacteria</taxon>
        <taxon>Pseudomonadati</taxon>
        <taxon>Pseudomonadota</taxon>
        <taxon>Betaproteobacteria</taxon>
        <taxon>Nitrosomonadales</taxon>
        <taxon>Sterolibacteriaceae</taxon>
        <taxon>Candidatus Nitricoxidivorans</taxon>
    </lineage>
</organism>
<dbReference type="EMBL" id="CP107246">
    <property type="protein sequence ID" value="WIM06187.1"/>
    <property type="molecule type" value="Genomic_DNA"/>
</dbReference>
<keyword evidence="2" id="KW-0732">Signal</keyword>
<protein>
    <submittedName>
        <fullName evidence="3">Uncharacterized protein</fullName>
    </submittedName>
</protein>
<evidence type="ECO:0000256" key="1">
    <source>
        <dbReference type="SAM" id="MobiDB-lite"/>
    </source>
</evidence>
<feature type="chain" id="PRO_5041364957" evidence="2">
    <location>
        <begin position="24"/>
        <end position="98"/>
    </location>
</feature>
<gene>
    <name evidence="3" type="ORF">OHM77_02515</name>
</gene>
<dbReference type="Proteomes" id="UP001234916">
    <property type="component" value="Chromosome"/>
</dbReference>
<evidence type="ECO:0000256" key="2">
    <source>
        <dbReference type="SAM" id="SignalP"/>
    </source>
</evidence>
<evidence type="ECO:0000313" key="3">
    <source>
        <dbReference type="EMBL" id="WIM06187.1"/>
    </source>
</evidence>
<dbReference type="AlphaFoldDB" id="A0AA49FLH4"/>
<reference evidence="3" key="1">
    <citation type="journal article" date="2023" name="Nat. Microbiol.">
        <title>Enrichment and characterization of a nitric oxide-reducing microbial community in a continuous bioreactor.</title>
        <authorList>
            <person name="Garrido-Amador P."/>
            <person name="Stortenbeker N."/>
            <person name="Wessels H.J.C.T."/>
            <person name="Speth D.R."/>
            <person name="Garcia-Heredia I."/>
            <person name="Kartal B."/>
        </authorList>
    </citation>
    <scope>NUCLEOTIDE SEQUENCE</scope>
    <source>
        <strain evidence="3">MAG1</strain>
    </source>
</reference>